<evidence type="ECO:0000313" key="2">
    <source>
        <dbReference type="Proteomes" id="UP000730739"/>
    </source>
</evidence>
<gene>
    <name evidence="1" type="ORF">J2Z31_005926</name>
</gene>
<keyword evidence="2" id="KW-1185">Reference proteome</keyword>
<dbReference type="EMBL" id="JAGILA010000013">
    <property type="protein sequence ID" value="MBP2239379.1"/>
    <property type="molecule type" value="Genomic_DNA"/>
</dbReference>
<accession>A0ABS4R912</accession>
<evidence type="ECO:0000313" key="1">
    <source>
        <dbReference type="EMBL" id="MBP2239379.1"/>
    </source>
</evidence>
<protein>
    <recommendedName>
        <fullName evidence="3">Transposase</fullName>
    </recommendedName>
</protein>
<comment type="caution">
    <text evidence="1">The sequence shown here is derived from an EMBL/GenBank/DDBJ whole genome shotgun (WGS) entry which is preliminary data.</text>
</comment>
<dbReference type="Proteomes" id="UP000730739">
    <property type="component" value="Unassembled WGS sequence"/>
</dbReference>
<reference evidence="1 2" key="1">
    <citation type="submission" date="2021-03" db="EMBL/GenBank/DDBJ databases">
        <title>Genomic Encyclopedia of Type Strains, Phase IV (KMG-IV): sequencing the most valuable type-strain genomes for metagenomic binning, comparative biology and taxonomic classification.</title>
        <authorList>
            <person name="Goeker M."/>
        </authorList>
    </citation>
    <scope>NUCLEOTIDE SEQUENCE [LARGE SCALE GENOMIC DNA]</scope>
    <source>
        <strain evidence="1 2">DSM 13372</strain>
    </source>
</reference>
<proteinExistence type="predicted"/>
<evidence type="ECO:0008006" key="3">
    <source>
        <dbReference type="Google" id="ProtNLM"/>
    </source>
</evidence>
<sequence>MSKYSGCLKRAIVERCVNGEESYRSAGQRAAGLSKKFSHNDAAFKLSVLKRMWEDGLSYRQTAALFNIRNAG</sequence>
<dbReference type="SUPFAM" id="SSF48295">
    <property type="entry name" value="TrpR-like"/>
    <property type="match status" value="1"/>
</dbReference>
<dbReference type="InterPro" id="IPR010921">
    <property type="entry name" value="Trp_repressor/repl_initiator"/>
</dbReference>
<organism evidence="1 2">
    <name type="scientific">Sinorhizobium kostiense</name>
    <dbReference type="NCBI Taxonomy" id="76747"/>
    <lineage>
        <taxon>Bacteria</taxon>
        <taxon>Pseudomonadati</taxon>
        <taxon>Pseudomonadota</taxon>
        <taxon>Alphaproteobacteria</taxon>
        <taxon>Hyphomicrobiales</taxon>
        <taxon>Rhizobiaceae</taxon>
        <taxon>Sinorhizobium/Ensifer group</taxon>
        <taxon>Sinorhizobium</taxon>
    </lineage>
</organism>
<name>A0ABS4R912_9HYPH</name>